<accession>A0AAW5KNR1</accession>
<reference evidence="1" key="1">
    <citation type="submission" date="2022-06" db="EMBL/GenBank/DDBJ databases">
        <title>Isolation of gut microbiota from human fecal samples.</title>
        <authorList>
            <person name="Pamer E.G."/>
            <person name="Barat B."/>
            <person name="Waligurski E."/>
            <person name="Medina S."/>
            <person name="Paddock L."/>
            <person name="Mostad J."/>
        </authorList>
    </citation>
    <scope>NUCLEOTIDE SEQUENCE</scope>
    <source>
        <strain evidence="1">DFI.5.57</strain>
    </source>
</reference>
<dbReference type="Proteomes" id="UP001206236">
    <property type="component" value="Unassembled WGS sequence"/>
</dbReference>
<evidence type="ECO:0000313" key="2">
    <source>
        <dbReference type="Proteomes" id="UP001206236"/>
    </source>
</evidence>
<comment type="caution">
    <text evidence="1">The sequence shown here is derived from an EMBL/GenBank/DDBJ whole genome shotgun (WGS) entry which is preliminary data.</text>
</comment>
<organism evidence="1 2">
    <name type="scientific">Ruminococcus bicirculans</name>
    <name type="common">ex Wegman et al. 2014</name>
    <dbReference type="NCBI Taxonomy" id="1160721"/>
    <lineage>
        <taxon>Bacteria</taxon>
        <taxon>Bacillati</taxon>
        <taxon>Bacillota</taxon>
        <taxon>Clostridia</taxon>
        <taxon>Eubacteriales</taxon>
        <taxon>Oscillospiraceae</taxon>
        <taxon>Ruminococcus</taxon>
    </lineage>
</organism>
<evidence type="ECO:0000313" key="1">
    <source>
        <dbReference type="EMBL" id="MCQ5154235.1"/>
    </source>
</evidence>
<sequence>MQVIEHQFLHYRNVLSYITQIDDDDISFFVVGVKNNICVLDLKLNGKIVFTKKDNFMEFVIPVNKKFTSNQHYEFKSEFKLVNAVRVRHYGSFSTIKNKVDDLKAYIEEHSLTPVTQPYYMIQDCKNEIYDVFIGISENIL</sequence>
<name>A0AAW5KNR1_9FIRM</name>
<dbReference type="AlphaFoldDB" id="A0AAW5KNR1"/>
<dbReference type="RefSeq" id="WP_117859529.1">
    <property type="nucleotide sequence ID" value="NZ_DAWBUL010000207.1"/>
</dbReference>
<protein>
    <submittedName>
        <fullName evidence="1">Uncharacterized protein</fullName>
    </submittedName>
</protein>
<gene>
    <name evidence="1" type="ORF">NE632_13120</name>
</gene>
<dbReference type="EMBL" id="JANGCN010000044">
    <property type="protein sequence ID" value="MCQ5154235.1"/>
    <property type="molecule type" value="Genomic_DNA"/>
</dbReference>
<proteinExistence type="predicted"/>